<dbReference type="Pfam" id="PF18911">
    <property type="entry name" value="PKD_4"/>
    <property type="match status" value="3"/>
</dbReference>
<feature type="domain" description="PKD" evidence="1">
    <location>
        <begin position="1"/>
        <end position="47"/>
    </location>
</feature>
<dbReference type="PROSITE" id="PS50093">
    <property type="entry name" value="PKD"/>
    <property type="match status" value="2"/>
</dbReference>
<name>A0ABU9KPF5_9EURY</name>
<dbReference type="InterPro" id="IPR035986">
    <property type="entry name" value="PKD_dom_sf"/>
</dbReference>
<sequence length="328" mass="34460">TEDNSSQNFVHTYDTAGLYTVNLTVSNINGTDSEVKTGYITVALSNQPPVADANGPYFGDESSFIIFNASNSTDLDGSIVSYEWDLDDDGEFDDGTGVTVTNTWSDDYSGNVSVRVTDDEGSTDIDTTTLTVNNVAPVVDAGPDQTVNVGEDVVFSGSFTDLGSLDTHTIFWDFGDGNTTEGTLTPVHTYAGSGVYYVILTVIDDDGASTSDTATVTVSDTTGSTMSVDSISISVIQKGKSYEAVATLKVLDENSNLVKGATVNGYFTLNTNNVISTVSGTTVGNGEARIGSGKFKANGGDVITFNVTGVDHPEYSYEPGMTSFKVSI</sequence>
<proteinExistence type="predicted"/>
<dbReference type="RefSeq" id="WP_342125999.1">
    <property type="nucleotide sequence ID" value="NZ_JBCAUS010000002.1"/>
</dbReference>
<dbReference type="Proteomes" id="UP001396646">
    <property type="component" value="Unassembled WGS sequence"/>
</dbReference>
<dbReference type="SUPFAM" id="SSF49299">
    <property type="entry name" value="PKD domain"/>
    <property type="match status" value="3"/>
</dbReference>
<feature type="domain" description="PKD" evidence="1">
    <location>
        <begin position="158"/>
        <end position="225"/>
    </location>
</feature>
<accession>A0ABU9KPF5</accession>
<dbReference type="EMBL" id="JBCAUS010000002">
    <property type="protein sequence ID" value="MEL4304261.1"/>
    <property type="molecule type" value="Genomic_DNA"/>
</dbReference>
<comment type="caution">
    <text evidence="2">The sequence shown here is derived from an EMBL/GenBank/DDBJ whole genome shotgun (WGS) entry which is preliminary data.</text>
</comment>
<reference evidence="2 3" key="1">
    <citation type="submission" date="2024-04" db="EMBL/GenBank/DDBJ databases">
        <title>Methanococcoides sp. LMO-2.</title>
        <authorList>
            <person name="Liang L."/>
        </authorList>
    </citation>
    <scope>NUCLEOTIDE SEQUENCE [LARGE SCALE GENOMIC DNA]</scope>
    <source>
        <strain evidence="2 3">LMO-2</strain>
    </source>
</reference>
<dbReference type="InterPro" id="IPR000601">
    <property type="entry name" value="PKD_dom"/>
</dbReference>
<feature type="non-terminal residue" evidence="2">
    <location>
        <position position="1"/>
    </location>
</feature>
<dbReference type="InterPro" id="IPR013783">
    <property type="entry name" value="Ig-like_fold"/>
</dbReference>
<evidence type="ECO:0000313" key="3">
    <source>
        <dbReference type="Proteomes" id="UP001396646"/>
    </source>
</evidence>
<evidence type="ECO:0000313" key="2">
    <source>
        <dbReference type="EMBL" id="MEL4304261.1"/>
    </source>
</evidence>
<dbReference type="SMART" id="SM00089">
    <property type="entry name" value="PKD"/>
    <property type="match status" value="2"/>
</dbReference>
<dbReference type="InterPro" id="IPR022409">
    <property type="entry name" value="PKD/Chitinase_dom"/>
</dbReference>
<dbReference type="CDD" id="cd00146">
    <property type="entry name" value="PKD"/>
    <property type="match status" value="1"/>
</dbReference>
<keyword evidence="3" id="KW-1185">Reference proteome</keyword>
<gene>
    <name evidence="2" type="ORF">WOA13_00215</name>
</gene>
<organism evidence="2 3">
    <name type="scientific">Methanococcoides cohabitans</name>
    <dbReference type="NCBI Taxonomy" id="3136559"/>
    <lineage>
        <taxon>Archaea</taxon>
        <taxon>Methanobacteriati</taxon>
        <taxon>Methanobacteriota</taxon>
        <taxon>Stenosarchaea group</taxon>
        <taxon>Methanomicrobia</taxon>
        <taxon>Methanosarcinales</taxon>
        <taxon>Methanosarcinaceae</taxon>
        <taxon>Methanococcoides</taxon>
    </lineage>
</organism>
<protein>
    <submittedName>
        <fullName evidence="2">PKD domain-containing protein</fullName>
    </submittedName>
</protein>
<dbReference type="Gene3D" id="2.60.40.10">
    <property type="entry name" value="Immunoglobulins"/>
    <property type="match status" value="3"/>
</dbReference>
<evidence type="ECO:0000259" key="1">
    <source>
        <dbReference type="PROSITE" id="PS50093"/>
    </source>
</evidence>